<evidence type="ECO:0000256" key="12">
    <source>
        <dbReference type="ARBA" id="ARBA00022989"/>
    </source>
</evidence>
<dbReference type="NCBIfam" id="TIGR01511">
    <property type="entry name" value="ATPase-IB1_Cu"/>
    <property type="match status" value="1"/>
</dbReference>
<dbReference type="PRINTS" id="PR00943">
    <property type="entry name" value="CUATPASE"/>
</dbReference>
<keyword evidence="3" id="KW-0813">Transport</keyword>
<dbReference type="Gene3D" id="2.70.150.10">
    <property type="entry name" value="Calcium-transporting ATPase, cytoplasmic transduction domain A"/>
    <property type="match status" value="1"/>
</dbReference>
<evidence type="ECO:0000256" key="9">
    <source>
        <dbReference type="ARBA" id="ARBA00022840"/>
    </source>
</evidence>
<evidence type="ECO:0000256" key="7">
    <source>
        <dbReference type="ARBA" id="ARBA00022723"/>
    </source>
</evidence>
<dbReference type="InterPro" id="IPR008250">
    <property type="entry name" value="ATPase_P-typ_transduc_dom_A_sf"/>
</dbReference>
<comment type="similarity">
    <text evidence="2 15">Belongs to the cation transport ATPase (P-type) (TC 3.A.3) family. Type IB subfamily.</text>
</comment>
<dbReference type="InterPro" id="IPR017969">
    <property type="entry name" value="Heavy-metal-associated_CS"/>
</dbReference>
<keyword evidence="7 15" id="KW-0479">Metal-binding</keyword>
<dbReference type="SUPFAM" id="SSF56784">
    <property type="entry name" value="HAD-like"/>
    <property type="match status" value="1"/>
</dbReference>
<dbReference type="SUPFAM" id="SSF55008">
    <property type="entry name" value="HMA, heavy metal-associated domain"/>
    <property type="match status" value="1"/>
</dbReference>
<protein>
    <submittedName>
        <fullName evidence="17">Cation-translocating P-type ATPase</fullName>
    </submittedName>
</protein>
<keyword evidence="9 15" id="KW-0067">ATP-binding</keyword>
<comment type="subcellular location">
    <subcellularLocation>
        <location evidence="1">Cell membrane</location>
        <topology evidence="1">Multi-pass membrane protein</topology>
    </subcellularLocation>
</comment>
<dbReference type="InterPro" id="IPR059000">
    <property type="entry name" value="ATPase_P-type_domA"/>
</dbReference>
<keyword evidence="12 15" id="KW-1133">Transmembrane helix</keyword>
<evidence type="ECO:0000313" key="17">
    <source>
        <dbReference type="EMBL" id="GAA0487610.1"/>
    </source>
</evidence>
<dbReference type="InterPro" id="IPR023214">
    <property type="entry name" value="HAD_sf"/>
</dbReference>
<evidence type="ECO:0000259" key="16">
    <source>
        <dbReference type="PROSITE" id="PS50846"/>
    </source>
</evidence>
<evidence type="ECO:0000256" key="6">
    <source>
        <dbReference type="ARBA" id="ARBA00022692"/>
    </source>
</evidence>
<feature type="transmembrane region" description="Helical" evidence="15">
    <location>
        <begin position="190"/>
        <end position="211"/>
    </location>
</feature>
<dbReference type="InterPro" id="IPR018303">
    <property type="entry name" value="ATPase_P-typ_P_site"/>
</dbReference>
<keyword evidence="13" id="KW-0406">Ion transport</keyword>
<sequence>MNAPVHLDAASADDAGGIVSRFAVPAIRCAGCISKIENGLLKEQDIISARVNFSTKQVAVSHLPALREDQIKANIEQLGFDVQILADNPLAEEKGGTDKLIRALAVAGFGMMNIMLLSVSVWSGAVGPTRDLFHWISALIAIPVILYSGRPFFSSAFMALRYGRTNMDVPITVGIILATGHSLFETMTSGVHAYFESVVMLIFFLLAGRVLDGMMRDRARNGISALLKQTAPGAMVLRDDGSTRWVAAKELRPDMRMIVAAGDNLAADGVIEQGSSNFDFALMTGESEPQRKAIGDIVLAGTLNLTAPVTVRITATGEDTSLSDIARLMDEAGQQRSFYVRVADKAARYYAPAVHSLALLAFVFWMFVGVGWHQSLLIAVAVLIITCPCALGLAVPAAQVVASGALLRKGVMIKDGSALERLADADRVLFDKTGTLTLGRPVPVDMNCLTLKQKQVALALAQASNHPVSKGIRGALLEQEIAPVQIDALNEVAGEGMSGYWEGIPVTLGKPTKSDDHLSCQLKLGNEQVAIELRDEMRPDAAEAIRRLKDLGLPATIISGDNAASVAKIAHTTGLTSQANASPQDKLETIARLSANGSKILMVGDGLNDGPALAAAHVSIAPGSASDVGQQAADAVFTSDSFLPVALAVQTAQRTMQIVRQNFVLAIGYNVLAVPLALTGMVTPLIAAIAMSLSSLIVVGNALRLNGAAK</sequence>
<keyword evidence="5" id="KW-0597">Phosphoprotein</keyword>
<dbReference type="PRINTS" id="PR00119">
    <property type="entry name" value="CATATPASE"/>
</dbReference>
<dbReference type="InterPro" id="IPR027256">
    <property type="entry name" value="P-typ_ATPase_IB"/>
</dbReference>
<dbReference type="PANTHER" id="PTHR43520:SF5">
    <property type="entry name" value="CATION-TRANSPORTING P-TYPE ATPASE-RELATED"/>
    <property type="match status" value="1"/>
</dbReference>
<dbReference type="InterPro" id="IPR023298">
    <property type="entry name" value="ATPase_P-typ_TM_dom_sf"/>
</dbReference>
<feature type="domain" description="HMA" evidence="16">
    <location>
        <begin position="18"/>
        <end position="83"/>
    </location>
</feature>
<dbReference type="Proteomes" id="UP001500713">
    <property type="component" value="Unassembled WGS sequence"/>
</dbReference>
<feature type="transmembrane region" description="Helical" evidence="15">
    <location>
        <begin position="165"/>
        <end position="184"/>
    </location>
</feature>
<keyword evidence="11" id="KW-1278">Translocase</keyword>
<organism evidence="17 18">
    <name type="scientific">Parasphingorhabdus litoris</name>
    <dbReference type="NCBI Taxonomy" id="394733"/>
    <lineage>
        <taxon>Bacteria</taxon>
        <taxon>Pseudomonadati</taxon>
        <taxon>Pseudomonadota</taxon>
        <taxon>Alphaproteobacteria</taxon>
        <taxon>Sphingomonadales</taxon>
        <taxon>Sphingomonadaceae</taxon>
        <taxon>Parasphingorhabdus</taxon>
    </lineage>
</organism>
<evidence type="ECO:0000256" key="1">
    <source>
        <dbReference type="ARBA" id="ARBA00004651"/>
    </source>
</evidence>
<reference evidence="17 18" key="1">
    <citation type="journal article" date="2019" name="Int. J. Syst. Evol. Microbiol.">
        <title>The Global Catalogue of Microorganisms (GCM) 10K type strain sequencing project: providing services to taxonomists for standard genome sequencing and annotation.</title>
        <authorList>
            <consortium name="The Broad Institute Genomics Platform"/>
            <consortium name="The Broad Institute Genome Sequencing Center for Infectious Disease"/>
            <person name="Wu L."/>
            <person name="Ma J."/>
        </authorList>
    </citation>
    <scope>NUCLEOTIDE SEQUENCE [LARGE SCALE GENOMIC DNA]</scope>
    <source>
        <strain evidence="17 18">JCM 14162</strain>
    </source>
</reference>
<keyword evidence="18" id="KW-1185">Reference proteome</keyword>
<evidence type="ECO:0000256" key="3">
    <source>
        <dbReference type="ARBA" id="ARBA00022448"/>
    </source>
</evidence>
<feature type="transmembrane region" description="Helical" evidence="15">
    <location>
        <begin position="663"/>
        <end position="679"/>
    </location>
</feature>
<dbReference type="InterPro" id="IPR006121">
    <property type="entry name" value="HMA_dom"/>
</dbReference>
<feature type="transmembrane region" description="Helical" evidence="15">
    <location>
        <begin position="349"/>
        <end position="370"/>
    </location>
</feature>
<name>A0ABN1B211_9SPHN</name>
<dbReference type="PROSITE" id="PS50846">
    <property type="entry name" value="HMA_2"/>
    <property type="match status" value="1"/>
</dbReference>
<feature type="transmembrane region" description="Helical" evidence="15">
    <location>
        <begin position="685"/>
        <end position="703"/>
    </location>
</feature>
<evidence type="ECO:0000256" key="11">
    <source>
        <dbReference type="ARBA" id="ARBA00022967"/>
    </source>
</evidence>
<dbReference type="SUPFAM" id="SSF81653">
    <property type="entry name" value="Calcium ATPase, transduction domain A"/>
    <property type="match status" value="1"/>
</dbReference>
<dbReference type="Gene3D" id="3.40.1110.10">
    <property type="entry name" value="Calcium-transporting ATPase, cytoplasmic domain N"/>
    <property type="match status" value="1"/>
</dbReference>
<dbReference type="PANTHER" id="PTHR43520">
    <property type="entry name" value="ATP7, ISOFORM B"/>
    <property type="match status" value="1"/>
</dbReference>
<dbReference type="SUPFAM" id="SSF81665">
    <property type="entry name" value="Calcium ATPase, transmembrane domain M"/>
    <property type="match status" value="1"/>
</dbReference>
<evidence type="ECO:0000313" key="18">
    <source>
        <dbReference type="Proteomes" id="UP001500713"/>
    </source>
</evidence>
<dbReference type="PROSITE" id="PS01047">
    <property type="entry name" value="HMA_1"/>
    <property type="match status" value="1"/>
</dbReference>
<dbReference type="Pfam" id="PF00122">
    <property type="entry name" value="E1-E2_ATPase"/>
    <property type="match status" value="1"/>
</dbReference>
<dbReference type="InterPro" id="IPR001757">
    <property type="entry name" value="P_typ_ATPase"/>
</dbReference>
<proteinExistence type="inferred from homology"/>
<dbReference type="PROSITE" id="PS00154">
    <property type="entry name" value="ATPASE_E1_E2"/>
    <property type="match status" value="1"/>
</dbReference>
<dbReference type="NCBIfam" id="TIGR01494">
    <property type="entry name" value="ATPase_P-type"/>
    <property type="match status" value="2"/>
</dbReference>
<keyword evidence="14 15" id="KW-0472">Membrane</keyword>
<evidence type="ECO:0000256" key="5">
    <source>
        <dbReference type="ARBA" id="ARBA00022553"/>
    </source>
</evidence>
<evidence type="ECO:0000256" key="10">
    <source>
        <dbReference type="ARBA" id="ARBA00022842"/>
    </source>
</evidence>
<evidence type="ECO:0000256" key="2">
    <source>
        <dbReference type="ARBA" id="ARBA00006024"/>
    </source>
</evidence>
<dbReference type="Pfam" id="PF00403">
    <property type="entry name" value="HMA"/>
    <property type="match status" value="1"/>
</dbReference>
<feature type="transmembrane region" description="Helical" evidence="15">
    <location>
        <begin position="132"/>
        <end position="153"/>
    </location>
</feature>
<comment type="caution">
    <text evidence="17">The sequence shown here is derived from an EMBL/GenBank/DDBJ whole genome shotgun (WGS) entry which is preliminary data.</text>
</comment>
<keyword evidence="10" id="KW-0460">Magnesium</keyword>
<keyword evidence="8 15" id="KW-0547">Nucleotide-binding</keyword>
<feature type="transmembrane region" description="Helical" evidence="15">
    <location>
        <begin position="376"/>
        <end position="407"/>
    </location>
</feature>
<evidence type="ECO:0000256" key="4">
    <source>
        <dbReference type="ARBA" id="ARBA00022475"/>
    </source>
</evidence>
<evidence type="ECO:0000256" key="15">
    <source>
        <dbReference type="RuleBase" id="RU362081"/>
    </source>
</evidence>
<dbReference type="Gene3D" id="3.30.70.100">
    <property type="match status" value="1"/>
</dbReference>
<feature type="transmembrane region" description="Helical" evidence="15">
    <location>
        <begin position="103"/>
        <end position="126"/>
    </location>
</feature>
<evidence type="ECO:0000256" key="8">
    <source>
        <dbReference type="ARBA" id="ARBA00022741"/>
    </source>
</evidence>
<keyword evidence="4 15" id="KW-1003">Cell membrane</keyword>
<gene>
    <name evidence="17" type="ORF">GCM10009096_33140</name>
</gene>
<dbReference type="EMBL" id="BAAAEM010000003">
    <property type="protein sequence ID" value="GAA0487610.1"/>
    <property type="molecule type" value="Genomic_DNA"/>
</dbReference>
<dbReference type="CDD" id="cd00371">
    <property type="entry name" value="HMA"/>
    <property type="match status" value="1"/>
</dbReference>
<dbReference type="InterPro" id="IPR036412">
    <property type="entry name" value="HAD-like_sf"/>
</dbReference>
<keyword evidence="6 15" id="KW-0812">Transmembrane</keyword>
<dbReference type="NCBIfam" id="TIGR01525">
    <property type="entry name" value="ATPase-IB_hvy"/>
    <property type="match status" value="1"/>
</dbReference>
<dbReference type="NCBIfam" id="TIGR01512">
    <property type="entry name" value="ATPase-IB2_Cd"/>
    <property type="match status" value="1"/>
</dbReference>
<accession>A0ABN1B211</accession>
<evidence type="ECO:0000256" key="14">
    <source>
        <dbReference type="ARBA" id="ARBA00023136"/>
    </source>
</evidence>
<dbReference type="InterPro" id="IPR036163">
    <property type="entry name" value="HMA_dom_sf"/>
</dbReference>
<evidence type="ECO:0000256" key="13">
    <source>
        <dbReference type="ARBA" id="ARBA00023065"/>
    </source>
</evidence>
<dbReference type="Pfam" id="PF00702">
    <property type="entry name" value="Hydrolase"/>
    <property type="match status" value="1"/>
</dbReference>
<dbReference type="Gene3D" id="3.40.50.1000">
    <property type="entry name" value="HAD superfamily/HAD-like"/>
    <property type="match status" value="2"/>
</dbReference>
<dbReference type="RefSeq" id="WP_407673742.1">
    <property type="nucleotide sequence ID" value="NZ_BAAAEM010000003.1"/>
</dbReference>
<dbReference type="InterPro" id="IPR023299">
    <property type="entry name" value="ATPase_P-typ_cyto_dom_N"/>
</dbReference>